<name>A0A5M6IHD6_9PROT</name>
<dbReference type="PANTHER" id="PTHR47515:SF1">
    <property type="entry name" value="BLR2054 PROTEIN"/>
    <property type="match status" value="1"/>
</dbReference>
<evidence type="ECO:0000313" key="3">
    <source>
        <dbReference type="EMBL" id="KAA5607347.1"/>
    </source>
</evidence>
<dbReference type="EMBL" id="VWPJ01000001">
    <property type="protein sequence ID" value="KAA5607347.1"/>
    <property type="molecule type" value="Genomic_DNA"/>
</dbReference>
<dbReference type="PANTHER" id="PTHR47515">
    <property type="entry name" value="LOW CALCIUM RESPONSE LOCUS PROTEIN T"/>
    <property type="match status" value="1"/>
</dbReference>
<dbReference type="AlphaFoldDB" id="A0A5M6IHD6"/>
<evidence type="ECO:0000256" key="1">
    <source>
        <dbReference type="SAM" id="MobiDB-lite"/>
    </source>
</evidence>
<gene>
    <name evidence="3" type="ORF">F1188_00850</name>
</gene>
<feature type="domain" description="HTH-like" evidence="2">
    <location>
        <begin position="136"/>
        <end position="186"/>
    </location>
</feature>
<proteinExistence type="predicted"/>
<comment type="caution">
    <text evidence="3">The sequence shown here is derived from an EMBL/GenBank/DDBJ whole genome shotgun (WGS) entry which is preliminary data.</text>
</comment>
<protein>
    <submittedName>
        <fullName evidence="3">Transposase</fullName>
    </submittedName>
</protein>
<organism evidence="3 4">
    <name type="scientific">Roseospira marina</name>
    <dbReference type="NCBI Taxonomy" id="140057"/>
    <lineage>
        <taxon>Bacteria</taxon>
        <taxon>Pseudomonadati</taxon>
        <taxon>Pseudomonadota</taxon>
        <taxon>Alphaproteobacteria</taxon>
        <taxon>Rhodospirillales</taxon>
        <taxon>Rhodospirillaceae</taxon>
        <taxon>Roseospira</taxon>
    </lineage>
</organism>
<dbReference type="InterPro" id="IPR025948">
    <property type="entry name" value="HTH-like_dom"/>
</dbReference>
<feature type="compositionally biased region" description="Basic and acidic residues" evidence="1">
    <location>
        <begin position="63"/>
        <end position="80"/>
    </location>
</feature>
<evidence type="ECO:0000313" key="4">
    <source>
        <dbReference type="Proteomes" id="UP000324065"/>
    </source>
</evidence>
<dbReference type="Proteomes" id="UP000324065">
    <property type="component" value="Unassembled WGS sequence"/>
</dbReference>
<dbReference type="Pfam" id="PF13276">
    <property type="entry name" value="HTH_21"/>
    <property type="match status" value="1"/>
</dbReference>
<sequence length="224" mass="24701">MICEAAENGNVRPYFKDDDVQEARTRCVSAAEALPICDESALPHMLAGRVGRPAAEGPGGGERAVKADRRRPAAGHRDAEGSGVKKMVTPAVRREVAAHLVADHQMSQRRACRVLGVGRSSVRYRTRQPPDGPERERLRALAAERRRFGYRRLTVLLRREGVCINHKRVYRMYTDDGLPRRRRGRRDGHQAHPVQWADGPCVAGRQENADAAGPGAAAVFGCLL</sequence>
<feature type="region of interest" description="Disordered" evidence="1">
    <location>
        <begin position="50"/>
        <end position="83"/>
    </location>
</feature>
<keyword evidence="4" id="KW-1185">Reference proteome</keyword>
<evidence type="ECO:0000259" key="2">
    <source>
        <dbReference type="Pfam" id="PF13276"/>
    </source>
</evidence>
<reference evidence="3 4" key="1">
    <citation type="submission" date="2019-09" db="EMBL/GenBank/DDBJ databases">
        <title>Genome sequence of Roseospira marina, one of the more divergent members of the non-sulfur purple photosynthetic bacterial family, the Rhodospirillaceae.</title>
        <authorList>
            <person name="Meyer T."/>
            <person name="Kyndt J."/>
        </authorList>
    </citation>
    <scope>NUCLEOTIDE SEQUENCE [LARGE SCALE GENOMIC DNA]</scope>
    <source>
        <strain evidence="3 4">DSM 15113</strain>
    </source>
</reference>
<accession>A0A5M6IHD6</accession>
<dbReference type="OrthoDB" id="9803878at2"/>